<reference evidence="2 3" key="1">
    <citation type="journal article" date="2014" name="Genome Announc.">
        <title>Draft Genome Sequence of Streptomyces roseochromogenes subsp. oscitans DS 12.976, Producer of the Aminocoumarin Antibiotic Clorobiocin.</title>
        <authorList>
            <person name="Ruckert C."/>
            <person name="Kalinowski J."/>
            <person name="Heide L."/>
            <person name="Apel A.K."/>
        </authorList>
    </citation>
    <scope>NUCLEOTIDE SEQUENCE [LARGE SCALE GENOMIC DNA]</scope>
    <source>
        <strain evidence="2 3">DS 12.976</strain>
    </source>
</reference>
<evidence type="ECO:0000313" key="2">
    <source>
        <dbReference type="EMBL" id="EST35306.1"/>
    </source>
</evidence>
<dbReference type="HOGENOM" id="CLU_2371624_0_0_11"/>
<dbReference type="AlphaFoldDB" id="V6KV66"/>
<protein>
    <submittedName>
        <fullName evidence="2">Uncharacterized protein</fullName>
    </submittedName>
</protein>
<sequence length="95" mass="10150">MTGTEPTAPPIDTTRPHPARVYDWFLGGKDNYPVDEELGRRIMAVGRFGDGREIADRPVIGDGIGSGSGVAQYTQRAVHPPRGASTPAPRSPPAR</sequence>
<dbReference type="Pfam" id="PF04672">
    <property type="entry name" value="Methyltransf_19"/>
    <property type="match status" value="1"/>
</dbReference>
<comment type="caution">
    <text evidence="2">The sequence shown here is derived from an EMBL/GenBank/DDBJ whole genome shotgun (WGS) entry which is preliminary data.</text>
</comment>
<name>V6KV66_STRRC</name>
<accession>V6KV66</accession>
<dbReference type="Proteomes" id="UP000017984">
    <property type="component" value="Chromosome"/>
</dbReference>
<dbReference type="EMBL" id="AWQX01000055">
    <property type="protein sequence ID" value="EST35306.1"/>
    <property type="molecule type" value="Genomic_DNA"/>
</dbReference>
<gene>
    <name evidence="2" type="ORF">M878_06325</name>
</gene>
<proteinExistence type="predicted"/>
<dbReference type="InterPro" id="IPR006764">
    <property type="entry name" value="SAM_dep_MeTrfase_SAV2177_type"/>
</dbReference>
<feature type="region of interest" description="Disordered" evidence="1">
    <location>
        <begin position="63"/>
        <end position="95"/>
    </location>
</feature>
<dbReference type="InterPro" id="IPR029063">
    <property type="entry name" value="SAM-dependent_MTases_sf"/>
</dbReference>
<evidence type="ECO:0000256" key="1">
    <source>
        <dbReference type="SAM" id="MobiDB-lite"/>
    </source>
</evidence>
<dbReference type="PATRIC" id="fig|1352936.5.peg.1354"/>
<dbReference type="Gene3D" id="3.40.50.150">
    <property type="entry name" value="Vaccinia Virus protein VP39"/>
    <property type="match status" value="1"/>
</dbReference>
<evidence type="ECO:0000313" key="3">
    <source>
        <dbReference type="Proteomes" id="UP000017984"/>
    </source>
</evidence>
<keyword evidence="3" id="KW-1185">Reference proteome</keyword>
<organism evidence="2 3">
    <name type="scientific">Streptomyces roseochromogenus subsp. oscitans DS 12.976</name>
    <dbReference type="NCBI Taxonomy" id="1352936"/>
    <lineage>
        <taxon>Bacteria</taxon>
        <taxon>Bacillati</taxon>
        <taxon>Actinomycetota</taxon>
        <taxon>Actinomycetes</taxon>
        <taxon>Kitasatosporales</taxon>
        <taxon>Streptomycetaceae</taxon>
        <taxon>Streptomyces</taxon>
    </lineage>
</organism>
<dbReference type="STRING" id="1352936.M878_06325"/>